<evidence type="ECO:0000256" key="1">
    <source>
        <dbReference type="SAM" id="MobiDB-lite"/>
    </source>
</evidence>
<keyword evidence="3" id="KW-1185">Reference proteome</keyword>
<feature type="region of interest" description="Disordered" evidence="1">
    <location>
        <begin position="1"/>
        <end position="90"/>
    </location>
</feature>
<accession>A0ABR8Z125</accession>
<reference evidence="2 3" key="1">
    <citation type="submission" date="2020-08" db="EMBL/GenBank/DDBJ databases">
        <title>A Genomic Blueprint of the Chicken Gut Microbiome.</title>
        <authorList>
            <person name="Gilroy R."/>
            <person name="Ravi A."/>
            <person name="Getino M."/>
            <person name="Pursley I."/>
            <person name="Horton D.L."/>
            <person name="Alikhan N.-F."/>
            <person name="Baker D."/>
            <person name="Gharbi K."/>
            <person name="Hall N."/>
            <person name="Watson M."/>
            <person name="Adriaenssens E.M."/>
            <person name="Foster-Nyarko E."/>
            <person name="Jarju S."/>
            <person name="Secka A."/>
            <person name="Antonio M."/>
            <person name="Oren A."/>
            <person name="Chaudhuri R."/>
            <person name="La Ragione R.M."/>
            <person name="Hildebrand F."/>
            <person name="Pallen M.J."/>
        </authorList>
    </citation>
    <scope>NUCLEOTIDE SEQUENCE [LARGE SCALE GENOMIC DNA]</scope>
    <source>
        <strain evidence="2 3">Sa1BUA1</strain>
    </source>
</reference>
<dbReference type="Proteomes" id="UP000661894">
    <property type="component" value="Unassembled WGS sequence"/>
</dbReference>
<organism evidence="2 3">
    <name type="scientific">Oceanitalea stevensii</name>
    <dbReference type="NCBI Taxonomy" id="2763072"/>
    <lineage>
        <taxon>Bacteria</taxon>
        <taxon>Bacillati</taxon>
        <taxon>Actinomycetota</taxon>
        <taxon>Actinomycetes</taxon>
        <taxon>Micrococcales</taxon>
        <taxon>Bogoriellaceae</taxon>
        <taxon>Georgenia</taxon>
    </lineage>
</organism>
<gene>
    <name evidence="2" type="ORF">H9624_06665</name>
</gene>
<feature type="compositionally biased region" description="Gly residues" evidence="1">
    <location>
        <begin position="72"/>
        <end position="81"/>
    </location>
</feature>
<feature type="region of interest" description="Disordered" evidence="1">
    <location>
        <begin position="179"/>
        <end position="202"/>
    </location>
</feature>
<dbReference type="PANTHER" id="PTHR36456">
    <property type="entry name" value="UPF0232 PROTEIN SCO3875"/>
    <property type="match status" value="1"/>
</dbReference>
<dbReference type="Pfam" id="PF05258">
    <property type="entry name" value="DciA"/>
    <property type="match status" value="1"/>
</dbReference>
<comment type="caution">
    <text evidence="2">The sequence shown here is derived from an EMBL/GenBank/DDBJ whole genome shotgun (WGS) entry which is preliminary data.</text>
</comment>
<evidence type="ECO:0000313" key="2">
    <source>
        <dbReference type="EMBL" id="MBD8062000.1"/>
    </source>
</evidence>
<proteinExistence type="predicted"/>
<dbReference type="InterPro" id="IPR007922">
    <property type="entry name" value="DciA-like"/>
</dbReference>
<protein>
    <submittedName>
        <fullName evidence="2">DUF721 domain-containing protein</fullName>
    </submittedName>
</protein>
<sequence length="202" mass="21578">MSPSPCAGRASPSPRARSLVSDEKQQEPEEEATSSAASQALARARAAAAAKGLRRSAAGRPVPNKRRFRPGPGFGDVGSGSGPSRRDPQMLGPIVDKILTERGWTAPVSLGGVVGRWREIVGDQLADHCVVETFDEAVLVVRADSTAWATQLRLLQPQLERRLAEEVGEDVVEKIVIRGPGGPSWTRGPRSVRGRGPRDTYG</sequence>
<name>A0ABR8Z125_9MICO</name>
<dbReference type="EMBL" id="JACSPO010000002">
    <property type="protein sequence ID" value="MBD8062000.1"/>
    <property type="molecule type" value="Genomic_DNA"/>
</dbReference>
<feature type="compositionally biased region" description="Low complexity" evidence="1">
    <location>
        <begin position="33"/>
        <end position="60"/>
    </location>
</feature>
<evidence type="ECO:0000313" key="3">
    <source>
        <dbReference type="Proteomes" id="UP000661894"/>
    </source>
</evidence>
<dbReference type="PANTHER" id="PTHR36456:SF1">
    <property type="entry name" value="UPF0232 PROTEIN SCO3875"/>
    <property type="match status" value="1"/>
</dbReference>